<protein>
    <recommendedName>
        <fullName evidence="4">Ketoreductase domain-containing protein</fullName>
    </recommendedName>
</protein>
<dbReference type="PANTHER" id="PTHR24321:SF8">
    <property type="entry name" value="ESTRADIOL 17-BETA-DEHYDROGENASE 8-RELATED"/>
    <property type="match status" value="1"/>
</dbReference>
<dbReference type="RefSeq" id="WP_003594159.1">
    <property type="nucleotide sequence ID" value="NZ_JH719381.1"/>
</dbReference>
<reference evidence="5 6" key="1">
    <citation type="submission" date="2012-02" db="EMBL/GenBank/DDBJ databases">
        <title>Improved High-Quality Draft Sequence of Rhizobium leguminosarum bv. trifolii WSM597.</title>
        <authorList>
            <consortium name="US DOE Joint Genome Institute"/>
            <person name="Lucas S."/>
            <person name="Han J."/>
            <person name="Lapidus A."/>
            <person name="Cheng J.-F."/>
            <person name="Goodwin L."/>
            <person name="Pitluck S."/>
            <person name="Peters L."/>
            <person name="Ovchinnikova G."/>
            <person name="Held B."/>
            <person name="Detter J.C."/>
            <person name="Han C."/>
            <person name="Tapia R."/>
            <person name="Land M."/>
            <person name="Hauser L."/>
            <person name="Kyrpides N."/>
            <person name="Ivanova N."/>
            <person name="Pagani I."/>
            <person name="Brau L."/>
            <person name="Yates R."/>
            <person name="O'Hara G."/>
            <person name="Rui T."/>
            <person name="Howieson J."/>
            <person name="Reeve W."/>
            <person name="Woyke T."/>
        </authorList>
    </citation>
    <scope>NUCLEOTIDE SEQUENCE [LARGE SCALE GENOMIC DNA]</scope>
    <source>
        <strain evidence="5 6">WSM597</strain>
    </source>
</reference>
<dbReference type="PRINTS" id="PR00081">
    <property type="entry name" value="GDHRDH"/>
</dbReference>
<keyword evidence="2" id="KW-0560">Oxidoreductase</keyword>
<proteinExistence type="inferred from homology"/>
<dbReference type="CDD" id="cd05233">
    <property type="entry name" value="SDR_c"/>
    <property type="match status" value="1"/>
</dbReference>
<dbReference type="EMBL" id="JH719381">
    <property type="protein sequence ID" value="EJB08127.1"/>
    <property type="molecule type" value="Genomic_DNA"/>
</dbReference>
<dbReference type="InterPro" id="IPR057326">
    <property type="entry name" value="KR_dom"/>
</dbReference>
<evidence type="ECO:0000313" key="6">
    <source>
        <dbReference type="Proteomes" id="UP000005092"/>
    </source>
</evidence>
<dbReference type="PRINTS" id="PR00080">
    <property type="entry name" value="SDRFAMILY"/>
</dbReference>
<organism evidence="5 6">
    <name type="scientific">Rhizobium leguminosarum bv. trifolii WSM597</name>
    <dbReference type="NCBI Taxonomy" id="754764"/>
    <lineage>
        <taxon>Bacteria</taxon>
        <taxon>Pseudomonadati</taxon>
        <taxon>Pseudomonadota</taxon>
        <taxon>Alphaproteobacteria</taxon>
        <taxon>Hyphomicrobiales</taxon>
        <taxon>Rhizobiaceae</taxon>
        <taxon>Rhizobium/Agrobacterium group</taxon>
        <taxon>Rhizobium</taxon>
    </lineage>
</organism>
<keyword evidence="3" id="KW-0520">NAD</keyword>
<dbReference type="AlphaFoldDB" id="I9NMQ5"/>
<name>I9NMQ5_RHILT</name>
<dbReference type="FunFam" id="3.40.50.720:FF:000084">
    <property type="entry name" value="Short-chain dehydrogenase reductase"/>
    <property type="match status" value="1"/>
</dbReference>
<gene>
    <name evidence="5" type="ORF">Rleg9DRAFT_7155</name>
</gene>
<comment type="similarity">
    <text evidence="1">Belongs to the short-chain dehydrogenases/reductases (SDR) family.</text>
</comment>
<dbReference type="PANTHER" id="PTHR24321">
    <property type="entry name" value="DEHYDROGENASES, SHORT CHAIN"/>
    <property type="match status" value="1"/>
</dbReference>
<accession>I9NMQ5</accession>
<dbReference type="NCBIfam" id="NF005681">
    <property type="entry name" value="PRK07478.1"/>
    <property type="match status" value="1"/>
</dbReference>
<evidence type="ECO:0000259" key="4">
    <source>
        <dbReference type="SMART" id="SM00822"/>
    </source>
</evidence>
<dbReference type="Pfam" id="PF13561">
    <property type="entry name" value="adh_short_C2"/>
    <property type="match status" value="1"/>
</dbReference>
<dbReference type="OrthoDB" id="9812986at2"/>
<dbReference type="GO" id="GO:0016491">
    <property type="term" value="F:oxidoreductase activity"/>
    <property type="evidence" value="ECO:0007669"/>
    <property type="project" value="UniProtKB-KW"/>
</dbReference>
<dbReference type="HOGENOM" id="CLU_010194_1_0_5"/>
<dbReference type="Gene3D" id="3.40.50.720">
    <property type="entry name" value="NAD(P)-binding Rossmann-like Domain"/>
    <property type="match status" value="1"/>
</dbReference>
<dbReference type="Proteomes" id="UP000005092">
    <property type="component" value="Unassembled WGS sequence"/>
</dbReference>
<dbReference type="NCBIfam" id="NF005559">
    <property type="entry name" value="PRK07231.1"/>
    <property type="match status" value="1"/>
</dbReference>
<evidence type="ECO:0000256" key="2">
    <source>
        <dbReference type="ARBA" id="ARBA00023002"/>
    </source>
</evidence>
<feature type="domain" description="Ketoreductase" evidence="4">
    <location>
        <begin position="7"/>
        <end position="187"/>
    </location>
</feature>
<evidence type="ECO:0000313" key="5">
    <source>
        <dbReference type="EMBL" id="EJB08127.1"/>
    </source>
</evidence>
<evidence type="ECO:0000256" key="3">
    <source>
        <dbReference type="ARBA" id="ARBA00023027"/>
    </source>
</evidence>
<sequence length="255" mass="26001">MTLLNDKVAIITGASSGIGRAAAKLFAREGARLVVTGRRQEALDAVVAEIEAEGGQAVAISGDVRDEGLQARLCETAVSRFGGLDIGFNNAGILGEMGPVAEMSPEGWRETIETNLTAAFLGAKHQSAAMRKGGGSLVFTSTFVGHTAGMPGMAAYAAGKAGLIGFVQVLAAELGRQNIRVNALLPGGTDTPASITNAPDATAEVLAFVEGLHALKRMAQPEEIANAALFLASDMASFVTGTAMLADGGVSISRT</sequence>
<dbReference type="SMART" id="SM00822">
    <property type="entry name" value="PKS_KR"/>
    <property type="match status" value="1"/>
</dbReference>
<dbReference type="InterPro" id="IPR002347">
    <property type="entry name" value="SDR_fam"/>
</dbReference>
<dbReference type="SUPFAM" id="SSF51735">
    <property type="entry name" value="NAD(P)-binding Rossmann-fold domains"/>
    <property type="match status" value="1"/>
</dbReference>
<evidence type="ECO:0000256" key="1">
    <source>
        <dbReference type="ARBA" id="ARBA00006484"/>
    </source>
</evidence>
<dbReference type="InterPro" id="IPR036291">
    <property type="entry name" value="NAD(P)-bd_dom_sf"/>
</dbReference>